<dbReference type="InterPro" id="IPR046840">
    <property type="entry name" value="SpoIVA_C"/>
</dbReference>
<dbReference type="STRING" id="937334.SAMN05444406_10481"/>
<evidence type="ECO:0000313" key="5">
    <source>
        <dbReference type="EMBL" id="SFP81202.1"/>
    </source>
</evidence>
<dbReference type="GO" id="GO:0030435">
    <property type="term" value="P:sporulation resulting in formation of a cellular spore"/>
    <property type="evidence" value="ECO:0007669"/>
    <property type="project" value="UniProtKB-KW"/>
</dbReference>
<dbReference type="Pfam" id="PF20439">
    <property type="entry name" value="SpoIVA_C"/>
    <property type="match status" value="1"/>
</dbReference>
<keyword evidence="6" id="KW-1185">Reference proteome</keyword>
<dbReference type="GO" id="GO:0016887">
    <property type="term" value="F:ATP hydrolysis activity"/>
    <property type="evidence" value="ECO:0007669"/>
    <property type="project" value="InterPro"/>
</dbReference>
<evidence type="ECO:0000259" key="4">
    <source>
        <dbReference type="Pfam" id="PF20439"/>
    </source>
</evidence>
<dbReference type="SUPFAM" id="SSF52540">
    <property type="entry name" value="P-loop containing nucleoside triphosphate hydrolases"/>
    <property type="match status" value="1"/>
</dbReference>
<keyword evidence="1" id="KW-0963">Cytoplasm</keyword>
<dbReference type="InterPro" id="IPR014201">
    <property type="entry name" value="Spore_IV_A"/>
</dbReference>
<dbReference type="RefSeq" id="WP_025747182.1">
    <property type="nucleotide sequence ID" value="NZ_FOXR01000004.1"/>
</dbReference>
<organism evidence="5 6">
    <name type="scientific">Caldicoprobacter faecalis</name>
    <dbReference type="NCBI Taxonomy" id="937334"/>
    <lineage>
        <taxon>Bacteria</taxon>
        <taxon>Bacillati</taxon>
        <taxon>Bacillota</taxon>
        <taxon>Clostridia</taxon>
        <taxon>Caldicoprobacterales</taxon>
        <taxon>Caldicoprobacteraceae</taxon>
        <taxon>Caldicoprobacter</taxon>
    </lineage>
</organism>
<feature type="domain" description="Stage IV sporulation protein A middle" evidence="3">
    <location>
        <begin position="239"/>
        <end position="416"/>
    </location>
</feature>
<evidence type="ECO:0000256" key="1">
    <source>
        <dbReference type="PIRNR" id="PIRNR007466"/>
    </source>
</evidence>
<keyword evidence="1" id="KW-0067">ATP-binding</keyword>
<comment type="subcellular location">
    <subcellularLocation>
        <location evidence="1">Cytoplasm</location>
    </subcellularLocation>
</comment>
<gene>
    <name evidence="5" type="ORF">SAMN05444406_10481</name>
</gene>
<evidence type="ECO:0000259" key="2">
    <source>
        <dbReference type="Pfam" id="PF09547"/>
    </source>
</evidence>
<dbReference type="OrthoDB" id="9761464at2"/>
<dbReference type="EC" id="3.6.1.-" evidence="1"/>
<keyword evidence="1" id="KW-0547">Nucleotide-binding</keyword>
<feature type="domain" description="Sporulation stage IV protein A C-terminal" evidence="4">
    <location>
        <begin position="417"/>
        <end position="492"/>
    </location>
</feature>
<proteinExistence type="predicted"/>
<dbReference type="Proteomes" id="UP000198577">
    <property type="component" value="Unassembled WGS sequence"/>
</dbReference>
<keyword evidence="1" id="KW-0378">Hydrolase</keyword>
<feature type="domain" description="Stage IV sporulation protein A ATPase" evidence="2">
    <location>
        <begin position="1"/>
        <end position="237"/>
    </location>
</feature>
<dbReference type="PIRSF" id="PIRSF007466">
    <property type="entry name" value="SpoIVA"/>
    <property type="match status" value="1"/>
</dbReference>
<dbReference type="AlphaFoldDB" id="A0A1I5TDT1"/>
<evidence type="ECO:0000313" key="6">
    <source>
        <dbReference type="Proteomes" id="UP000198577"/>
    </source>
</evidence>
<protein>
    <recommendedName>
        <fullName evidence="1">Stage IV sporulation protein A</fullName>
        <ecNumber evidence="1">3.6.1.-</ecNumber>
    </recommendedName>
    <alternativeName>
        <fullName evidence="1">Coat morphogenetic protein SpoIVA</fullName>
    </alternativeName>
</protein>
<comment type="catalytic activity">
    <reaction evidence="1">
        <text>ATP + H2O = ADP + phosphate + H(+)</text>
        <dbReference type="Rhea" id="RHEA:13065"/>
        <dbReference type="ChEBI" id="CHEBI:15377"/>
        <dbReference type="ChEBI" id="CHEBI:15378"/>
        <dbReference type="ChEBI" id="CHEBI:30616"/>
        <dbReference type="ChEBI" id="CHEBI:43474"/>
        <dbReference type="ChEBI" id="CHEBI:456216"/>
    </reaction>
</comment>
<reference evidence="5 6" key="1">
    <citation type="submission" date="2016-10" db="EMBL/GenBank/DDBJ databases">
        <authorList>
            <person name="de Groot N.N."/>
        </authorList>
    </citation>
    <scope>NUCLEOTIDE SEQUENCE [LARGE SCALE GENOMIC DNA]</scope>
    <source>
        <strain evidence="5 6">DSM 20678</strain>
    </source>
</reference>
<comment type="function">
    <text evidence="1">ATPase. Has a role at an early stage in the morphogenesis of the spore coat.</text>
</comment>
<dbReference type="InterPro" id="IPR046842">
    <property type="entry name" value="SpoIVA_ATPase"/>
</dbReference>
<accession>A0A1I5TDT1</accession>
<dbReference type="GO" id="GO:0005737">
    <property type="term" value="C:cytoplasm"/>
    <property type="evidence" value="ECO:0007669"/>
    <property type="project" value="UniProtKB-SubCell"/>
</dbReference>
<dbReference type="Pfam" id="PF09547">
    <property type="entry name" value="SpoIVA_ATPase"/>
    <property type="match status" value="1"/>
</dbReference>
<name>A0A1I5TDT1_9FIRM</name>
<sequence>MEKFDLYRDIAERTDGDIYIGVVGPVRTGKSTLIKKIMELLVLPNMENGFKKERAKDELPQSGTGRTIMTTQPKFVPNEAVEITIKGTANLKVRMVDCVGYLVKGAIGHMEGDGPRMVRTPWFDYDIPFEEAAELGTRKVITDHSTIGLVVTTDGSITDIPRVNYVEAEERVVRELKELNKPFIIILNSKNPTAQETLMLRDALEEKYDVPVLALDVLNLTTEDIHNILSTVLFEFPLTEIRIDVPKWVQSLDEDHWLVKYILEYVKGITQDVYRVRDIEKIGGQEEQLEHIEPPRVSNINLGNGKVAINIDVKPGMFYKVLGEECGYEIEGDYQLIGLMKQLAIAKKEYDRIANALRDVRETGYGVVPPSMEELRLEEPEIVKQGSRFGVRLKASAPSLHFIRVDIQTEVSPIVGTERQSEELVRYLLEEFENDPAKIWETNIFGKSLHELVKEGLANKLMRMPEDAQFKIQETLQRIINEGSGGLICIIL</sequence>
<dbReference type="InterPro" id="IPR046841">
    <property type="entry name" value="SpoIVA_middle"/>
</dbReference>
<dbReference type="NCBIfam" id="TIGR02836">
    <property type="entry name" value="spore_IV_A"/>
    <property type="match status" value="1"/>
</dbReference>
<dbReference type="Gene3D" id="3.40.50.300">
    <property type="entry name" value="P-loop containing nucleotide triphosphate hydrolases"/>
    <property type="match status" value="1"/>
</dbReference>
<dbReference type="EMBL" id="FOXR01000004">
    <property type="protein sequence ID" value="SFP81202.1"/>
    <property type="molecule type" value="Genomic_DNA"/>
</dbReference>
<dbReference type="GO" id="GO:0005524">
    <property type="term" value="F:ATP binding"/>
    <property type="evidence" value="ECO:0007669"/>
    <property type="project" value="UniProtKB-KW"/>
</dbReference>
<dbReference type="Pfam" id="PF20438">
    <property type="entry name" value="SpoIVA_middle"/>
    <property type="match status" value="1"/>
</dbReference>
<dbReference type="InterPro" id="IPR027417">
    <property type="entry name" value="P-loop_NTPase"/>
</dbReference>
<evidence type="ECO:0000259" key="3">
    <source>
        <dbReference type="Pfam" id="PF20438"/>
    </source>
</evidence>
<keyword evidence="1" id="KW-0749">Sporulation</keyword>